<organism evidence="1 2">
    <name type="scientific">Vermiconidia calcicola</name>
    <dbReference type="NCBI Taxonomy" id="1690605"/>
    <lineage>
        <taxon>Eukaryota</taxon>
        <taxon>Fungi</taxon>
        <taxon>Dikarya</taxon>
        <taxon>Ascomycota</taxon>
        <taxon>Pezizomycotina</taxon>
        <taxon>Dothideomycetes</taxon>
        <taxon>Dothideomycetidae</taxon>
        <taxon>Mycosphaerellales</taxon>
        <taxon>Extremaceae</taxon>
        <taxon>Vermiconidia</taxon>
    </lineage>
</organism>
<dbReference type="EMBL" id="JAUTXU010000072">
    <property type="protein sequence ID" value="KAK3712032.1"/>
    <property type="molecule type" value="Genomic_DNA"/>
</dbReference>
<sequence length="683" mass="77987">MALRQYHNDLVPFPTPYRGNLYHSNIYRDQHSYPYYGRGYEPGPRRTQYSSRAREQQGGRELFDRTLDRKGDLGWTLEYATAWCYKFLVGNQTEVADVIDKARTLEEVQEKTPYIIFNSLDRALFGGRLKAMVFMRWKSLTSCACGRTSAPGVVPGIPRICVELNSTPFEENGGDMDDLLDALIHQMIHAFFLVCCGAQPKGARQDGRLSDGLHFGVVLNTIQDITRQCRDGPLQLIFYAARRRKEQVESTSNQYANAYGYGVNAMTRRNDRPSFISIHPLGAMVPAAPADGQSHCSHDNRSIRPAQVKNWQVEHYARAIDLNMDNKGDTIYDLGTDNQLVPMDRLKGPPSSTYIELVWRDKRIMVPREKSLKFDSLRKPLEKDGKHELKLPDCSMSALRFLYDFLQHRMYWEEPGETLVKASSRRSKGPPVLMSASVASVEGACGMLDHIRVFKVAEDMKFHELQSYALKRLYDMPTTSDDPVDALRELYNDGKDSGKPIHAELHKWARKFLERSEDHLSPYGQHGYARNDAFRSMSNYEKLLYACGDRFEELYHKNSALKDDCKIVSASLQAGGMIQHLQGDSCWNYSSALPAQNLLSPPPIRPLLSRARSWSNPPALDWRWNAQLPSALPWTHSRSLDDSILTPALPRSRPRLLDWSPSPVSHKYYGRDGRFLDRNVLKR</sequence>
<protein>
    <submittedName>
        <fullName evidence="1">Uncharacterized protein</fullName>
    </submittedName>
</protein>
<dbReference type="Proteomes" id="UP001281147">
    <property type="component" value="Unassembled WGS sequence"/>
</dbReference>
<name>A0ACC3N8B3_9PEZI</name>
<reference evidence="1" key="1">
    <citation type="submission" date="2023-07" db="EMBL/GenBank/DDBJ databases">
        <title>Black Yeasts Isolated from many extreme environments.</title>
        <authorList>
            <person name="Coleine C."/>
            <person name="Stajich J.E."/>
            <person name="Selbmann L."/>
        </authorList>
    </citation>
    <scope>NUCLEOTIDE SEQUENCE</scope>
    <source>
        <strain evidence="1">CCFEE 5714</strain>
    </source>
</reference>
<evidence type="ECO:0000313" key="2">
    <source>
        <dbReference type="Proteomes" id="UP001281147"/>
    </source>
</evidence>
<gene>
    <name evidence="1" type="ORF">LTR37_009344</name>
</gene>
<comment type="caution">
    <text evidence="1">The sequence shown here is derived from an EMBL/GenBank/DDBJ whole genome shotgun (WGS) entry which is preliminary data.</text>
</comment>
<accession>A0ACC3N8B3</accession>
<evidence type="ECO:0000313" key="1">
    <source>
        <dbReference type="EMBL" id="KAK3712032.1"/>
    </source>
</evidence>
<proteinExistence type="predicted"/>
<keyword evidence="2" id="KW-1185">Reference proteome</keyword>